<dbReference type="SUPFAM" id="SSF52540">
    <property type="entry name" value="P-loop containing nucleoside triphosphate hydrolases"/>
    <property type="match status" value="2"/>
</dbReference>
<reference evidence="4" key="1">
    <citation type="journal article" date="2014" name="Int. J. Syst. Evol. Microbiol.">
        <title>Complete genome sequence of Corynebacterium casei LMG S-19264T (=DSM 44701T), isolated from a smear-ripened cheese.</title>
        <authorList>
            <consortium name="US DOE Joint Genome Institute (JGI-PGF)"/>
            <person name="Walter F."/>
            <person name="Albersmeier A."/>
            <person name="Kalinowski J."/>
            <person name="Ruckert C."/>
        </authorList>
    </citation>
    <scope>NUCLEOTIDE SEQUENCE</scope>
    <source>
        <strain evidence="4">VKM Ac-1940</strain>
    </source>
</reference>
<dbReference type="GO" id="GO:0005524">
    <property type="term" value="F:ATP binding"/>
    <property type="evidence" value="ECO:0007669"/>
    <property type="project" value="InterPro"/>
</dbReference>
<dbReference type="SMART" id="SM00487">
    <property type="entry name" value="DEXDc"/>
    <property type="match status" value="1"/>
</dbReference>
<dbReference type="GO" id="GO:0004386">
    <property type="term" value="F:helicase activity"/>
    <property type="evidence" value="ECO:0007669"/>
    <property type="project" value="UniProtKB-KW"/>
</dbReference>
<dbReference type="Pfam" id="PF00176">
    <property type="entry name" value="SNF2-rel_dom"/>
    <property type="match status" value="1"/>
</dbReference>
<dbReference type="RefSeq" id="WP_204963698.1">
    <property type="nucleotide sequence ID" value="NZ_BAAAUR010000001.1"/>
</dbReference>
<dbReference type="PROSITE" id="PS51194">
    <property type="entry name" value="HELICASE_CTER"/>
    <property type="match status" value="1"/>
</dbReference>
<evidence type="ECO:0000256" key="1">
    <source>
        <dbReference type="ARBA" id="ARBA00022801"/>
    </source>
</evidence>
<name>A0A9W6HNJ5_9MICO</name>
<evidence type="ECO:0000259" key="3">
    <source>
        <dbReference type="PROSITE" id="PS51194"/>
    </source>
</evidence>
<keyword evidence="4" id="KW-0547">Nucleotide-binding</keyword>
<sequence length="989" mass="108354">MTSWRSVLLAPPADAGDALALGVELRRRESADAAHWGPRRVRAATVEDLSDDRAEFTLGVRPLSRRRESGGWVRGDVSWDALRRGAGAFRADQRTWFVELYGIAHDVRLLAGLRDDSDWVTLDSVTSPLLWSHLRAAAAVEVPVVAAARRQQVQIASSADVAVRISRASEGALRLRAQVALDGRGIDAGSIRAIGTSGVYAVDADATLIRITLGESALGDGVVGLLAARSGVVVPASDARDFARLALPQLQRRGMLTTDPDVVLPRAEPTVLVATVVFGAGDPGTGGSGGGGSDAEDSVAYRLEWLRRGIRRAPWSHTESGDGDESAVRDAVAAAWAVAPDLPYGEASRLYGVDAAEFVALVLPALEALDGVRVEIRGQRREFRELRGEPRITVRTVETDDPDWFDLGIIVEIDGRRIPFTPLFTALALRRKKMLLADGRFFSLAHPALDRLRELLDDAAELGEWEAGPRIARYHVPLWEDFEDLADQAEPAVAWRAAARALRDGGVPEPVAVPRGVNAELRPYQRTGLDRLALWRRYGLGGILADDMGLGKTLQVLALLAHARDEGEGRPFLVVAPTSVMSTWREEAERFTPGLRVHLHDRTVGAGARHPAEVTADVVVTSYGLLRHDEEAFAAVLWAVVVLDEAQFVKNPATRQHRAVAGLRAGMVLAVTGTPLENSLTELWAILSLTCPGLFPSARRFREEYVKPIERGKVPENAEGAPGRQARLARLRSRLRPFVLRRTKESVAPELPARQEQEVRVELSPAHRAVYETVLQRERQKVLGLLDDLDRHRFIVFRSLTLLRMLALAPELVDAGAPGIRSTKLDALREHLRELAAEGHRALVFSQFTSYLDLVRTDLVAHGIDIEYLDGSTRRRQDVIRRFRTGSAAVFLISLKAGGFGLTLTEADYVFLLDPWWNPAAEAQAVDRTHRIGQTRPVNVYRLIAAGTIEEKVVALQQRKARLFQAVLGDDDALAQSLTADDIRGLLAD</sequence>
<dbReference type="InterPro" id="IPR000330">
    <property type="entry name" value="SNF2_N"/>
</dbReference>
<keyword evidence="1" id="KW-0378">Hydrolase</keyword>
<keyword evidence="5" id="KW-1185">Reference proteome</keyword>
<dbReference type="Pfam" id="PF00271">
    <property type="entry name" value="Helicase_C"/>
    <property type="match status" value="1"/>
</dbReference>
<feature type="domain" description="Helicase C-terminal" evidence="3">
    <location>
        <begin position="827"/>
        <end position="989"/>
    </location>
</feature>
<feature type="domain" description="Helicase ATP-binding" evidence="2">
    <location>
        <begin position="533"/>
        <end position="693"/>
    </location>
</feature>
<reference evidence="4" key="2">
    <citation type="submission" date="2023-01" db="EMBL/GenBank/DDBJ databases">
        <authorList>
            <person name="Sun Q."/>
            <person name="Evtushenko L."/>
        </authorList>
    </citation>
    <scope>NUCLEOTIDE SEQUENCE</scope>
    <source>
        <strain evidence="4">VKM Ac-1940</strain>
    </source>
</reference>
<dbReference type="CDD" id="cd18793">
    <property type="entry name" value="SF2_C_SNF"/>
    <property type="match status" value="1"/>
</dbReference>
<dbReference type="PANTHER" id="PTHR10799">
    <property type="entry name" value="SNF2/RAD54 HELICASE FAMILY"/>
    <property type="match status" value="1"/>
</dbReference>
<gene>
    <name evidence="4" type="ORF">GCM10017591_19080</name>
</gene>
<dbReference type="PROSITE" id="PS51192">
    <property type="entry name" value="HELICASE_ATP_BIND_1"/>
    <property type="match status" value="1"/>
</dbReference>
<dbReference type="InterPro" id="IPR001650">
    <property type="entry name" value="Helicase_C-like"/>
</dbReference>
<keyword evidence="4" id="KW-0067">ATP-binding</keyword>
<evidence type="ECO:0000259" key="2">
    <source>
        <dbReference type="PROSITE" id="PS51192"/>
    </source>
</evidence>
<keyword evidence="4" id="KW-0347">Helicase</keyword>
<dbReference type="InterPro" id="IPR049730">
    <property type="entry name" value="SNF2/RAD54-like_C"/>
</dbReference>
<dbReference type="EMBL" id="BSER01000009">
    <property type="protein sequence ID" value="GLJ95845.1"/>
    <property type="molecule type" value="Genomic_DNA"/>
</dbReference>
<dbReference type="InterPro" id="IPR038718">
    <property type="entry name" value="SNF2-like_sf"/>
</dbReference>
<evidence type="ECO:0000313" key="5">
    <source>
        <dbReference type="Proteomes" id="UP001142291"/>
    </source>
</evidence>
<proteinExistence type="predicted"/>
<dbReference type="InterPro" id="IPR014001">
    <property type="entry name" value="Helicase_ATP-bd"/>
</dbReference>
<dbReference type="Proteomes" id="UP001142291">
    <property type="component" value="Unassembled WGS sequence"/>
</dbReference>
<dbReference type="Gene3D" id="3.40.50.10810">
    <property type="entry name" value="Tandem AAA-ATPase domain"/>
    <property type="match status" value="1"/>
</dbReference>
<dbReference type="GO" id="GO:0016787">
    <property type="term" value="F:hydrolase activity"/>
    <property type="evidence" value="ECO:0007669"/>
    <property type="project" value="UniProtKB-KW"/>
</dbReference>
<accession>A0A9W6HNJ5</accession>
<dbReference type="AlphaFoldDB" id="A0A9W6HNJ5"/>
<protein>
    <submittedName>
        <fullName evidence="4">DNA helicase</fullName>
    </submittedName>
</protein>
<organism evidence="4 5">
    <name type="scientific">Microbacterium dextranolyticum</name>
    <dbReference type="NCBI Taxonomy" id="36806"/>
    <lineage>
        <taxon>Bacteria</taxon>
        <taxon>Bacillati</taxon>
        <taxon>Actinomycetota</taxon>
        <taxon>Actinomycetes</taxon>
        <taxon>Micrococcales</taxon>
        <taxon>Microbacteriaceae</taxon>
        <taxon>Microbacterium</taxon>
    </lineage>
</organism>
<dbReference type="Gene3D" id="3.40.50.300">
    <property type="entry name" value="P-loop containing nucleotide triphosphate hydrolases"/>
    <property type="match status" value="1"/>
</dbReference>
<comment type="caution">
    <text evidence="4">The sequence shown here is derived from an EMBL/GenBank/DDBJ whole genome shotgun (WGS) entry which is preliminary data.</text>
</comment>
<dbReference type="InterPro" id="IPR027417">
    <property type="entry name" value="P-loop_NTPase"/>
</dbReference>
<dbReference type="SMART" id="SM00490">
    <property type="entry name" value="HELICc"/>
    <property type="match status" value="1"/>
</dbReference>
<evidence type="ECO:0000313" key="4">
    <source>
        <dbReference type="EMBL" id="GLJ95845.1"/>
    </source>
</evidence>